<dbReference type="Gene3D" id="3.40.190.10">
    <property type="entry name" value="Periplasmic binding protein-like II"/>
    <property type="match status" value="1"/>
</dbReference>
<keyword evidence="2" id="KW-0813">Transport</keyword>
<dbReference type="InterPro" id="IPR050490">
    <property type="entry name" value="Bact_solute-bd_prot1"/>
</dbReference>
<proteinExistence type="predicted"/>
<organism evidence="2 3">
    <name type="scientific">Breznakia pachnodae</name>
    <dbReference type="NCBI Taxonomy" id="265178"/>
    <lineage>
        <taxon>Bacteria</taxon>
        <taxon>Bacillati</taxon>
        <taxon>Bacillota</taxon>
        <taxon>Erysipelotrichia</taxon>
        <taxon>Erysipelotrichales</taxon>
        <taxon>Erysipelotrichaceae</taxon>
        <taxon>Breznakia</taxon>
    </lineage>
</organism>
<gene>
    <name evidence="2" type="ORF">J2S15_001733</name>
</gene>
<accession>A0ABU0E2D9</accession>
<dbReference type="Pfam" id="PF01547">
    <property type="entry name" value="SBP_bac_1"/>
    <property type="match status" value="1"/>
</dbReference>
<protein>
    <submittedName>
        <fullName evidence="2">Multiple sugar transport system substrate-binding protein</fullName>
    </submittedName>
</protein>
<name>A0ABU0E2D9_9FIRM</name>
<sequence length="427" mass="47803">MKKIAKLFLSLVMMLGLVACGDSGSDGGADDQITLTFWGHQNEAWNEAYREVAKKFEEENPDIKINFEFFPYDQFESKVQTSLMSDGDGADIYELWGGWGIDFAPTGALAPVSEDIQKNIEENYYEPTYGSLMHEGTLYGFPLEFNIEYGGMLVNDTLMNEYGLKVPTTWEELRTTAKDATKMEGDQFVTKGFDFVNWDSVPYIFTSMIMTQGGTYMNEDGTFNFQTPEAKVALQELYDMVSVDKVTDLEGLTGGGELEGYQQLFAGNTVMVPRGPWTIAEGEFSFGLEYGTDFEYVGMPWYGDNPSFAAETGWSIAVNGNTKEQEAAMKFVEFFSQEDILLDFNVACAQIPADKNVATDPAFVEKMEFAAPLVDILDYGHFIGYFNTDVYKEEINDMFVKLNSGTYANVDEALAALEKSLNDKINK</sequence>
<dbReference type="EMBL" id="JAUSUR010000003">
    <property type="protein sequence ID" value="MDQ0360986.1"/>
    <property type="molecule type" value="Genomic_DNA"/>
</dbReference>
<feature type="signal peptide" evidence="1">
    <location>
        <begin position="1"/>
        <end position="21"/>
    </location>
</feature>
<reference evidence="2 3" key="1">
    <citation type="submission" date="2023-07" db="EMBL/GenBank/DDBJ databases">
        <title>Genomic Encyclopedia of Type Strains, Phase IV (KMG-IV): sequencing the most valuable type-strain genomes for metagenomic binning, comparative biology and taxonomic classification.</title>
        <authorList>
            <person name="Goeker M."/>
        </authorList>
    </citation>
    <scope>NUCLEOTIDE SEQUENCE [LARGE SCALE GENOMIC DNA]</scope>
    <source>
        <strain evidence="2 3">DSM 16784</strain>
    </source>
</reference>
<dbReference type="PROSITE" id="PS51257">
    <property type="entry name" value="PROKAR_LIPOPROTEIN"/>
    <property type="match status" value="1"/>
</dbReference>
<evidence type="ECO:0000256" key="1">
    <source>
        <dbReference type="SAM" id="SignalP"/>
    </source>
</evidence>
<dbReference type="SUPFAM" id="SSF53850">
    <property type="entry name" value="Periplasmic binding protein-like II"/>
    <property type="match status" value="1"/>
</dbReference>
<keyword evidence="2" id="KW-0762">Sugar transport</keyword>
<dbReference type="PANTHER" id="PTHR43649:SF12">
    <property type="entry name" value="DIACETYLCHITOBIOSE BINDING PROTEIN DASA"/>
    <property type="match status" value="1"/>
</dbReference>
<dbReference type="PANTHER" id="PTHR43649">
    <property type="entry name" value="ARABINOSE-BINDING PROTEIN-RELATED"/>
    <property type="match status" value="1"/>
</dbReference>
<keyword evidence="3" id="KW-1185">Reference proteome</keyword>
<keyword evidence="1" id="KW-0732">Signal</keyword>
<evidence type="ECO:0000313" key="3">
    <source>
        <dbReference type="Proteomes" id="UP001230220"/>
    </source>
</evidence>
<dbReference type="RefSeq" id="WP_307407319.1">
    <property type="nucleotide sequence ID" value="NZ_JAUSUR010000003.1"/>
</dbReference>
<feature type="chain" id="PRO_5046666629" evidence="1">
    <location>
        <begin position="22"/>
        <end position="427"/>
    </location>
</feature>
<evidence type="ECO:0000313" key="2">
    <source>
        <dbReference type="EMBL" id="MDQ0360986.1"/>
    </source>
</evidence>
<comment type="caution">
    <text evidence="2">The sequence shown here is derived from an EMBL/GenBank/DDBJ whole genome shotgun (WGS) entry which is preliminary data.</text>
</comment>
<dbReference type="Proteomes" id="UP001230220">
    <property type="component" value="Unassembled WGS sequence"/>
</dbReference>
<dbReference type="InterPro" id="IPR006059">
    <property type="entry name" value="SBP"/>
</dbReference>